<evidence type="ECO:0000313" key="3">
    <source>
        <dbReference type="EMBL" id="USW58171.1"/>
    </source>
</evidence>
<proteinExistence type="predicted"/>
<protein>
    <submittedName>
        <fullName evidence="3">Uncharacterized protein</fullName>
    </submittedName>
</protein>
<gene>
    <name evidence="3" type="ORF">Slin15195_G114900</name>
</gene>
<dbReference type="Proteomes" id="UP001056384">
    <property type="component" value="Chromosome 10"/>
</dbReference>
<organism evidence="3 4">
    <name type="scientific">Septoria linicola</name>
    <dbReference type="NCBI Taxonomy" id="215465"/>
    <lineage>
        <taxon>Eukaryota</taxon>
        <taxon>Fungi</taxon>
        <taxon>Dikarya</taxon>
        <taxon>Ascomycota</taxon>
        <taxon>Pezizomycotina</taxon>
        <taxon>Dothideomycetes</taxon>
        <taxon>Dothideomycetidae</taxon>
        <taxon>Mycosphaerellales</taxon>
        <taxon>Mycosphaerellaceae</taxon>
        <taxon>Septoria</taxon>
    </lineage>
</organism>
<evidence type="ECO:0000256" key="2">
    <source>
        <dbReference type="SAM" id="SignalP"/>
    </source>
</evidence>
<sequence length="376" mass="40897">MSPRAGPVSWHLLTLLLFFNAAQLITAEHKHHHGHETPQTDSANHLDKRQLPGFAQRNLNTIRTIYDLTVYPNNVPIVKVGASEVPPGLFSPYAVGRVSPVGEFMGFNDSIEYFFALAPVPSDPEFQGVAIYQADVVEFTSGCPEVAASVVYLRTGKVDPDTGIVDPSVPVSTLTQVAFWQFDAYGQVERYHAWIPNLEAWVEAGTGFDFGAYVYQKFVPLFLCPLIVQRCTGANQQYSDILSCTLALDTKPFGSFDEAWGDTVACRIIHLILTQVRPEIHCPHVGPSGGGKCIPIQYSIDYFDDYQLFGVPEGSAFTCGGPLTSPYNGAAVGPYSGSDGRPQPGEANPPIPDIKPALGPIGGLLDGIVKRMPEWL</sequence>
<feature type="signal peptide" evidence="2">
    <location>
        <begin position="1"/>
        <end position="27"/>
    </location>
</feature>
<keyword evidence="2" id="KW-0732">Signal</keyword>
<feature type="region of interest" description="Disordered" evidence="1">
    <location>
        <begin position="331"/>
        <end position="350"/>
    </location>
</feature>
<evidence type="ECO:0000313" key="4">
    <source>
        <dbReference type="Proteomes" id="UP001056384"/>
    </source>
</evidence>
<evidence type="ECO:0000256" key="1">
    <source>
        <dbReference type="SAM" id="MobiDB-lite"/>
    </source>
</evidence>
<feature type="chain" id="PRO_5040266220" evidence="2">
    <location>
        <begin position="28"/>
        <end position="376"/>
    </location>
</feature>
<keyword evidence="4" id="KW-1185">Reference proteome</keyword>
<reference evidence="3" key="1">
    <citation type="submission" date="2022-06" db="EMBL/GenBank/DDBJ databases">
        <title>Complete genome sequences of two strains of the flax pathogen Septoria linicola.</title>
        <authorList>
            <person name="Lapalu N."/>
            <person name="Simon A."/>
            <person name="Demenou B."/>
            <person name="Paumier D."/>
            <person name="Guillot M.-P."/>
            <person name="Gout L."/>
            <person name="Valade R."/>
        </authorList>
    </citation>
    <scope>NUCLEOTIDE SEQUENCE</scope>
    <source>
        <strain evidence="3">SE15195</strain>
    </source>
</reference>
<dbReference type="EMBL" id="CP099427">
    <property type="protein sequence ID" value="USW58171.1"/>
    <property type="molecule type" value="Genomic_DNA"/>
</dbReference>
<accession>A0A9Q9ENU9</accession>
<dbReference type="AlphaFoldDB" id="A0A9Q9ENU9"/>
<name>A0A9Q9ENU9_9PEZI</name>